<dbReference type="KEGG" id="sfug:CNQ36_15975"/>
<organism evidence="2 3">
    <name type="scientific">Streptomyces fungicidicus</name>
    <dbReference type="NCBI Taxonomy" id="68203"/>
    <lineage>
        <taxon>Bacteria</taxon>
        <taxon>Bacillati</taxon>
        <taxon>Actinomycetota</taxon>
        <taxon>Actinomycetes</taxon>
        <taxon>Kitasatosporales</taxon>
        <taxon>Streptomycetaceae</taxon>
        <taxon>Streptomyces</taxon>
    </lineage>
</organism>
<evidence type="ECO:0000313" key="2">
    <source>
        <dbReference type="EMBL" id="AYL36793.1"/>
    </source>
</evidence>
<gene>
    <name evidence="2" type="ORF">CNQ36_15975</name>
</gene>
<name>A0A494UPK5_9ACTN</name>
<feature type="transmembrane region" description="Helical" evidence="1">
    <location>
        <begin position="44"/>
        <end position="59"/>
    </location>
</feature>
<dbReference type="EMBL" id="CP023407">
    <property type="protein sequence ID" value="AYL36793.1"/>
    <property type="molecule type" value="Genomic_DNA"/>
</dbReference>
<sequence length="60" mass="6210">MPPIPVLTALGELSVGLLAEAKLGTLGVVLLFMVGVWVRARRDGLAVAAALLLTVLMIQA</sequence>
<dbReference type="GeneID" id="93884323"/>
<keyword evidence="1" id="KW-1133">Transmembrane helix</keyword>
<keyword evidence="1" id="KW-0812">Transmembrane</keyword>
<evidence type="ECO:0000313" key="3">
    <source>
        <dbReference type="Proteomes" id="UP000282170"/>
    </source>
</evidence>
<protein>
    <submittedName>
        <fullName evidence="2">Uncharacterized protein</fullName>
    </submittedName>
</protein>
<keyword evidence="3" id="KW-1185">Reference proteome</keyword>
<dbReference type="Proteomes" id="UP000282170">
    <property type="component" value="Chromosome"/>
</dbReference>
<accession>A0A494UPK5</accession>
<dbReference type="RefSeq" id="WP_121546521.1">
    <property type="nucleotide sequence ID" value="NZ_CBDRCB010000005.1"/>
</dbReference>
<evidence type="ECO:0000256" key="1">
    <source>
        <dbReference type="SAM" id="Phobius"/>
    </source>
</evidence>
<feature type="transmembrane region" description="Helical" evidence="1">
    <location>
        <begin position="15"/>
        <end position="37"/>
    </location>
</feature>
<proteinExistence type="predicted"/>
<dbReference type="AlphaFoldDB" id="A0A494UPK5"/>
<keyword evidence="1" id="KW-0472">Membrane</keyword>
<reference evidence="2 3" key="1">
    <citation type="submission" date="2017-09" db="EMBL/GenBank/DDBJ databases">
        <authorList>
            <person name="Zhang H."/>
            <person name="Hu S."/>
            <person name="Xu J."/>
            <person name="He Z."/>
        </authorList>
    </citation>
    <scope>NUCLEOTIDE SEQUENCE [LARGE SCALE GENOMIC DNA]</scope>
    <source>
        <strain evidence="2 3">TXX3120</strain>
    </source>
</reference>